<evidence type="ECO:0000313" key="2">
    <source>
        <dbReference type="Proteomes" id="UP000324222"/>
    </source>
</evidence>
<sequence>MTRFHIHSAYYLAILFTASETHVGIKILKTLAINLLTSIHPS</sequence>
<keyword evidence="2" id="KW-1185">Reference proteome</keyword>
<protein>
    <submittedName>
        <fullName evidence="1">Uncharacterized protein</fullName>
    </submittedName>
</protein>
<accession>A0A5B7JAM4</accession>
<comment type="caution">
    <text evidence="1">The sequence shown here is derived from an EMBL/GenBank/DDBJ whole genome shotgun (WGS) entry which is preliminary data.</text>
</comment>
<name>A0A5B7JAM4_PORTR</name>
<organism evidence="1 2">
    <name type="scientific">Portunus trituberculatus</name>
    <name type="common">Swimming crab</name>
    <name type="synonym">Neptunus trituberculatus</name>
    <dbReference type="NCBI Taxonomy" id="210409"/>
    <lineage>
        <taxon>Eukaryota</taxon>
        <taxon>Metazoa</taxon>
        <taxon>Ecdysozoa</taxon>
        <taxon>Arthropoda</taxon>
        <taxon>Crustacea</taxon>
        <taxon>Multicrustacea</taxon>
        <taxon>Malacostraca</taxon>
        <taxon>Eumalacostraca</taxon>
        <taxon>Eucarida</taxon>
        <taxon>Decapoda</taxon>
        <taxon>Pleocyemata</taxon>
        <taxon>Brachyura</taxon>
        <taxon>Eubrachyura</taxon>
        <taxon>Portunoidea</taxon>
        <taxon>Portunidae</taxon>
        <taxon>Portuninae</taxon>
        <taxon>Portunus</taxon>
    </lineage>
</organism>
<dbReference type="AlphaFoldDB" id="A0A5B7JAM4"/>
<gene>
    <name evidence="1" type="ORF">E2C01_086101</name>
</gene>
<dbReference type="EMBL" id="VSRR010086543">
    <property type="protein sequence ID" value="MPC91086.1"/>
    <property type="molecule type" value="Genomic_DNA"/>
</dbReference>
<evidence type="ECO:0000313" key="1">
    <source>
        <dbReference type="EMBL" id="MPC91086.1"/>
    </source>
</evidence>
<proteinExistence type="predicted"/>
<dbReference type="Proteomes" id="UP000324222">
    <property type="component" value="Unassembled WGS sequence"/>
</dbReference>
<reference evidence="1 2" key="1">
    <citation type="submission" date="2019-05" db="EMBL/GenBank/DDBJ databases">
        <title>Another draft genome of Portunus trituberculatus and its Hox gene families provides insights of decapod evolution.</title>
        <authorList>
            <person name="Jeong J.-H."/>
            <person name="Song I."/>
            <person name="Kim S."/>
            <person name="Choi T."/>
            <person name="Kim D."/>
            <person name="Ryu S."/>
            <person name="Kim W."/>
        </authorList>
    </citation>
    <scope>NUCLEOTIDE SEQUENCE [LARGE SCALE GENOMIC DNA]</scope>
    <source>
        <tissue evidence="1">Muscle</tissue>
    </source>
</reference>